<reference evidence="2" key="1">
    <citation type="submission" date="2018-05" db="EMBL/GenBank/DDBJ databases">
        <title>Complete genome sequence of Actinobacillus porcitonsillarum reference strain 9953L55 (CCUG 46996).</title>
        <authorList>
            <person name="Dona V."/>
            <person name="Perreten V."/>
        </authorList>
    </citation>
    <scope>NUCLEOTIDE SEQUENCE [LARGE SCALE GENOMIC DNA]</scope>
    <source>
        <strain evidence="2">9953L55</strain>
    </source>
</reference>
<proteinExistence type="predicted"/>
<organism evidence="1 2">
    <name type="scientific">Actinobacillus porcitonsillarum</name>
    <dbReference type="NCBI Taxonomy" id="189834"/>
    <lineage>
        <taxon>Bacteria</taxon>
        <taxon>Pseudomonadati</taxon>
        <taxon>Pseudomonadota</taxon>
        <taxon>Gammaproteobacteria</taxon>
        <taxon>Pasteurellales</taxon>
        <taxon>Pasteurellaceae</taxon>
        <taxon>Actinobacillus</taxon>
    </lineage>
</organism>
<evidence type="ECO:0000313" key="1">
    <source>
        <dbReference type="EMBL" id="AWI51420.1"/>
    </source>
</evidence>
<dbReference type="EMBL" id="CP029206">
    <property type="protein sequence ID" value="AWI51420.1"/>
    <property type="molecule type" value="Genomic_DNA"/>
</dbReference>
<dbReference type="RefSeq" id="WP_108924296.1">
    <property type="nucleotide sequence ID" value="NZ_CP029206.1"/>
</dbReference>
<sequence length="255" mass="28049">MWKKQLLKLSPQAKTALDNNLKGVVTPFSLSVTGTKVGVHNWSHGITENSNRYLSPENAVKVFLQKLTDYSDTNRPQGEQDTLLIMVTSSDIDVFIDQLERVCLLLPEPTFKQALDYAKSSKTLQETKMVKMPMIASPAFCNTADITPSSARTLQSIMRNAQSMASAVTSGNPLQAIQKLIAMKAEREQRNEAKVNQLLTAQAQVYAFHSFGYLESAASKINLNLPNASNVFTACIMFVGNNLTAIKEMLNDGTA</sequence>
<protein>
    <submittedName>
        <fullName evidence="1">Uncharacterized protein</fullName>
    </submittedName>
</protein>
<gene>
    <name evidence="1" type="ORF">DDU33_07950</name>
</gene>
<keyword evidence="2" id="KW-1185">Reference proteome</keyword>
<name>A0A2U8FK69_9PAST</name>
<accession>A0A2U8FK69</accession>
<evidence type="ECO:0000313" key="2">
    <source>
        <dbReference type="Proteomes" id="UP000244920"/>
    </source>
</evidence>
<dbReference type="AlphaFoldDB" id="A0A2U8FK69"/>
<dbReference type="Proteomes" id="UP000244920">
    <property type="component" value="Chromosome"/>
</dbReference>
<dbReference type="KEGG" id="apor:DDU33_07950"/>